<dbReference type="PANTHER" id="PTHR34148">
    <property type="entry name" value="ADENOSYLCOBINAMIDE-GDP RIBAZOLETRANSFERASE"/>
    <property type="match status" value="1"/>
</dbReference>
<evidence type="ECO:0000313" key="20">
    <source>
        <dbReference type="EMBL" id="VFK14919.1"/>
    </source>
</evidence>
<comment type="catalytic activity">
    <reaction evidence="18 19">
        <text>alpha-ribazole 5'-phosphate + adenosylcob(III)inamide-GDP = adenosylcob(III)alamin 5'-phosphate + GMP + H(+)</text>
        <dbReference type="Rhea" id="RHEA:23560"/>
        <dbReference type="ChEBI" id="CHEBI:15378"/>
        <dbReference type="ChEBI" id="CHEBI:57918"/>
        <dbReference type="ChEBI" id="CHEBI:58115"/>
        <dbReference type="ChEBI" id="CHEBI:60487"/>
        <dbReference type="ChEBI" id="CHEBI:60493"/>
        <dbReference type="EC" id="2.7.8.26"/>
    </reaction>
</comment>
<evidence type="ECO:0000256" key="18">
    <source>
        <dbReference type="ARBA" id="ARBA00049504"/>
    </source>
</evidence>
<comment type="pathway">
    <text evidence="3 19">Cofactor biosynthesis; adenosylcobalamin biosynthesis; adenosylcobalamin from cob(II)yrinate a,c-diamide: step 7/7.</text>
</comment>
<evidence type="ECO:0000256" key="1">
    <source>
        <dbReference type="ARBA" id="ARBA00001946"/>
    </source>
</evidence>
<evidence type="ECO:0000256" key="16">
    <source>
        <dbReference type="ARBA" id="ARBA00032853"/>
    </source>
</evidence>
<dbReference type="NCBIfam" id="TIGR00317">
    <property type="entry name" value="cobS"/>
    <property type="match status" value="1"/>
</dbReference>
<evidence type="ECO:0000256" key="5">
    <source>
        <dbReference type="ARBA" id="ARBA00013200"/>
    </source>
</evidence>
<reference evidence="20" key="1">
    <citation type="submission" date="2019-02" db="EMBL/GenBank/DDBJ databases">
        <authorList>
            <person name="Gruber-Vodicka R. H."/>
            <person name="Seah K. B. B."/>
        </authorList>
    </citation>
    <scope>NUCLEOTIDE SEQUENCE</scope>
    <source>
        <strain evidence="20">BECK_S313</strain>
    </source>
</reference>
<sequence length="278" mass="29685">MKRLYAALGFLTVMPLPAVCRHTERDLAGSVAFFPLIGFLIGLSAAGAQLALEDVFPPLVLAMLLIGWLAMMHGGLHLDGLADTADGFLSHHGRERVLEIMRDSHIGAFGCLAMGGVLALKVAALASLPNEYWVQAILFAPLAGRSLMVPMLNLLPPARADGLGNLFTYRKNIKDSGRSSAQTKPPPLSALARSANIFHGEKTIRGLLESMGAMAVLLAVAWFTLGFAGLFATAVVVASMLLFVYWCQRRIAGITGDTLGAANEIAEMLVLLTLCTQW</sequence>
<dbReference type="UniPathway" id="UPA00148">
    <property type="reaction ID" value="UER00238"/>
</dbReference>
<keyword evidence="9 19" id="KW-0808">Transferase</keyword>
<keyword evidence="10 19" id="KW-0812">Transmembrane</keyword>
<proteinExistence type="inferred from homology"/>
<feature type="transmembrane region" description="Helical" evidence="19">
    <location>
        <begin position="213"/>
        <end position="246"/>
    </location>
</feature>
<dbReference type="GO" id="GO:0009236">
    <property type="term" value="P:cobalamin biosynthetic process"/>
    <property type="evidence" value="ECO:0007669"/>
    <property type="project" value="UniProtKB-UniRule"/>
</dbReference>
<dbReference type="Pfam" id="PF02654">
    <property type="entry name" value="CobS"/>
    <property type="match status" value="1"/>
</dbReference>
<comment type="function">
    <text evidence="14 19">Joins adenosylcobinamide-GDP and alpha-ribazole to generate adenosylcobalamin (Ado-cobalamin). Also synthesizes adenosylcobalamin 5'-phosphate from adenosylcobinamide-GDP and alpha-ribazole 5'-phosphate.</text>
</comment>
<evidence type="ECO:0000256" key="17">
    <source>
        <dbReference type="ARBA" id="ARBA00048623"/>
    </source>
</evidence>
<gene>
    <name evidence="19" type="primary">cobS</name>
    <name evidence="20" type="ORF">BECKLPF1236B_GA0070989_10704</name>
</gene>
<evidence type="ECO:0000256" key="6">
    <source>
        <dbReference type="ARBA" id="ARBA00015850"/>
    </source>
</evidence>
<evidence type="ECO:0000256" key="19">
    <source>
        <dbReference type="HAMAP-Rule" id="MF_00719"/>
    </source>
</evidence>
<dbReference type="AlphaFoldDB" id="A0A450WCW9"/>
<dbReference type="GO" id="GO:0005886">
    <property type="term" value="C:plasma membrane"/>
    <property type="evidence" value="ECO:0007669"/>
    <property type="project" value="UniProtKB-SubCell"/>
</dbReference>
<comment type="cofactor">
    <cofactor evidence="1 19">
        <name>Mg(2+)</name>
        <dbReference type="ChEBI" id="CHEBI:18420"/>
    </cofactor>
</comment>
<evidence type="ECO:0000256" key="3">
    <source>
        <dbReference type="ARBA" id="ARBA00004663"/>
    </source>
</evidence>
<dbReference type="InterPro" id="IPR003805">
    <property type="entry name" value="CobS"/>
</dbReference>
<evidence type="ECO:0000256" key="9">
    <source>
        <dbReference type="ARBA" id="ARBA00022679"/>
    </source>
</evidence>
<dbReference type="GO" id="GO:0051073">
    <property type="term" value="F:adenosylcobinamide-GDP ribazoletransferase activity"/>
    <property type="evidence" value="ECO:0007669"/>
    <property type="project" value="UniProtKB-UniRule"/>
</dbReference>
<comment type="catalytic activity">
    <reaction evidence="17 19">
        <text>alpha-ribazole + adenosylcob(III)inamide-GDP = adenosylcob(III)alamin + GMP + H(+)</text>
        <dbReference type="Rhea" id="RHEA:16049"/>
        <dbReference type="ChEBI" id="CHEBI:10329"/>
        <dbReference type="ChEBI" id="CHEBI:15378"/>
        <dbReference type="ChEBI" id="CHEBI:18408"/>
        <dbReference type="ChEBI" id="CHEBI:58115"/>
        <dbReference type="ChEBI" id="CHEBI:60487"/>
        <dbReference type="EC" id="2.7.8.26"/>
    </reaction>
</comment>
<accession>A0A450WCW9</accession>
<evidence type="ECO:0000256" key="4">
    <source>
        <dbReference type="ARBA" id="ARBA00010561"/>
    </source>
</evidence>
<keyword evidence="13 19" id="KW-0472">Membrane</keyword>
<evidence type="ECO:0000256" key="7">
    <source>
        <dbReference type="ARBA" id="ARBA00022475"/>
    </source>
</evidence>
<feature type="transmembrane region" description="Helical" evidence="19">
    <location>
        <begin position="30"/>
        <end position="52"/>
    </location>
</feature>
<dbReference type="HAMAP" id="MF_00719">
    <property type="entry name" value="CobS"/>
    <property type="match status" value="1"/>
</dbReference>
<evidence type="ECO:0000256" key="13">
    <source>
        <dbReference type="ARBA" id="ARBA00023136"/>
    </source>
</evidence>
<protein>
    <recommendedName>
        <fullName evidence="6 19">Adenosylcobinamide-GDP ribazoletransferase</fullName>
        <ecNumber evidence="5 19">2.7.8.26</ecNumber>
    </recommendedName>
    <alternativeName>
        <fullName evidence="16 19">Cobalamin synthase</fullName>
    </alternativeName>
    <alternativeName>
        <fullName evidence="15 19">Cobalamin-5'-phosphate synthase</fullName>
    </alternativeName>
</protein>
<comment type="similarity">
    <text evidence="4 19">Belongs to the CobS family.</text>
</comment>
<evidence type="ECO:0000256" key="14">
    <source>
        <dbReference type="ARBA" id="ARBA00025228"/>
    </source>
</evidence>
<feature type="transmembrane region" description="Helical" evidence="19">
    <location>
        <begin position="106"/>
        <end position="125"/>
    </location>
</feature>
<dbReference type="EMBL" id="CAADFK010000070">
    <property type="protein sequence ID" value="VFK14919.1"/>
    <property type="molecule type" value="Genomic_DNA"/>
</dbReference>
<feature type="transmembrane region" description="Helical" evidence="19">
    <location>
        <begin position="59"/>
        <end position="78"/>
    </location>
</feature>
<evidence type="ECO:0000256" key="15">
    <source>
        <dbReference type="ARBA" id="ARBA00032605"/>
    </source>
</evidence>
<name>A0A450WCW9_9GAMM</name>
<keyword evidence="7 19" id="KW-1003">Cell membrane</keyword>
<comment type="subcellular location">
    <subcellularLocation>
        <location evidence="2 19">Cell membrane</location>
        <topology evidence="2 19">Multi-pass membrane protein</topology>
    </subcellularLocation>
</comment>
<evidence type="ECO:0000256" key="10">
    <source>
        <dbReference type="ARBA" id="ARBA00022692"/>
    </source>
</evidence>
<dbReference type="EC" id="2.7.8.26" evidence="5 19"/>
<evidence type="ECO:0000256" key="12">
    <source>
        <dbReference type="ARBA" id="ARBA00022989"/>
    </source>
</evidence>
<evidence type="ECO:0000256" key="11">
    <source>
        <dbReference type="ARBA" id="ARBA00022842"/>
    </source>
</evidence>
<keyword evidence="8 19" id="KW-0169">Cobalamin biosynthesis</keyword>
<dbReference type="PANTHER" id="PTHR34148:SF1">
    <property type="entry name" value="ADENOSYLCOBINAMIDE-GDP RIBAZOLETRANSFERASE"/>
    <property type="match status" value="1"/>
</dbReference>
<evidence type="ECO:0000256" key="2">
    <source>
        <dbReference type="ARBA" id="ARBA00004651"/>
    </source>
</evidence>
<keyword evidence="12 19" id="KW-1133">Transmembrane helix</keyword>
<keyword evidence="11 19" id="KW-0460">Magnesium</keyword>
<dbReference type="GO" id="GO:0008818">
    <property type="term" value="F:cobalamin 5'-phosphate synthase activity"/>
    <property type="evidence" value="ECO:0007669"/>
    <property type="project" value="UniProtKB-UniRule"/>
</dbReference>
<evidence type="ECO:0000256" key="8">
    <source>
        <dbReference type="ARBA" id="ARBA00022573"/>
    </source>
</evidence>
<organism evidence="20">
    <name type="scientific">Candidatus Kentrum sp. LPFa</name>
    <dbReference type="NCBI Taxonomy" id="2126335"/>
    <lineage>
        <taxon>Bacteria</taxon>
        <taxon>Pseudomonadati</taxon>
        <taxon>Pseudomonadota</taxon>
        <taxon>Gammaproteobacteria</taxon>
        <taxon>Candidatus Kentrum</taxon>
    </lineage>
</organism>